<proteinExistence type="predicted"/>
<evidence type="ECO:0000256" key="1">
    <source>
        <dbReference type="SAM" id="MobiDB-lite"/>
    </source>
</evidence>
<dbReference type="EMBL" id="MWQN01000001">
    <property type="protein sequence ID" value="OPC84140.1"/>
    <property type="molecule type" value="Genomic_DNA"/>
</dbReference>
<dbReference type="OrthoDB" id="4252879at2"/>
<accession>A0A1T3P5I0</accession>
<protein>
    <submittedName>
        <fullName evidence="2">Uncharacterized protein</fullName>
    </submittedName>
</protein>
<keyword evidence="3" id="KW-1185">Reference proteome</keyword>
<name>A0A1T3P5I0_9ACTN</name>
<dbReference type="AlphaFoldDB" id="A0A1T3P5I0"/>
<dbReference type="Proteomes" id="UP000190037">
    <property type="component" value="Unassembled WGS sequence"/>
</dbReference>
<evidence type="ECO:0000313" key="2">
    <source>
        <dbReference type="EMBL" id="OPC84140.1"/>
    </source>
</evidence>
<evidence type="ECO:0000313" key="3">
    <source>
        <dbReference type="Proteomes" id="UP000190037"/>
    </source>
</evidence>
<sequence>MTVQFSVLVGGLHVPLHECDWIRRAPCGCATAICSARIAGAVLATEDDAWHEFYEDAGTKRHREAAIRAAKKAGFTVEMNTVHNAVTALMTPCTHGKAAPAQPDPTDPFNEDQP</sequence>
<feature type="region of interest" description="Disordered" evidence="1">
    <location>
        <begin position="94"/>
        <end position="114"/>
    </location>
</feature>
<organism evidence="2 3">
    <name type="scientific">Embleya scabrispora</name>
    <dbReference type="NCBI Taxonomy" id="159449"/>
    <lineage>
        <taxon>Bacteria</taxon>
        <taxon>Bacillati</taxon>
        <taxon>Actinomycetota</taxon>
        <taxon>Actinomycetes</taxon>
        <taxon>Kitasatosporales</taxon>
        <taxon>Streptomycetaceae</taxon>
        <taxon>Embleya</taxon>
    </lineage>
</organism>
<reference evidence="2 3" key="1">
    <citation type="submission" date="2017-03" db="EMBL/GenBank/DDBJ databases">
        <title>Draft genome sequence of Streptomyces scabrisporus NF3, endophyte isolated from Amphipterygium adstringens.</title>
        <authorList>
            <person name="Vazquez M."/>
            <person name="Ceapa C.D."/>
            <person name="Rodriguez Luna D."/>
            <person name="Sanchez Esquivel S."/>
        </authorList>
    </citation>
    <scope>NUCLEOTIDE SEQUENCE [LARGE SCALE GENOMIC DNA]</scope>
    <source>
        <strain evidence="2 3">NF3</strain>
    </source>
</reference>
<comment type="caution">
    <text evidence="2">The sequence shown here is derived from an EMBL/GenBank/DDBJ whole genome shotgun (WGS) entry which is preliminary data.</text>
</comment>
<gene>
    <name evidence="2" type="ORF">B4N89_27310</name>
</gene>
<dbReference type="RefSeq" id="WP_078978433.1">
    <property type="nucleotide sequence ID" value="NZ_MWQN01000001.1"/>
</dbReference>
<dbReference type="STRING" id="159449.B4N89_27310"/>